<dbReference type="InterPro" id="IPR036397">
    <property type="entry name" value="RNaseH_sf"/>
</dbReference>
<dbReference type="Proteomes" id="UP001608902">
    <property type="component" value="Unassembled WGS sequence"/>
</dbReference>
<dbReference type="PANTHER" id="PTHR22891">
    <property type="entry name" value="EUKARYOTIC TRANSLATION INITIATION FACTOR 2C"/>
    <property type="match status" value="1"/>
</dbReference>
<evidence type="ECO:0000259" key="2">
    <source>
        <dbReference type="PROSITE" id="PS50822"/>
    </source>
</evidence>
<dbReference type="InterPro" id="IPR003100">
    <property type="entry name" value="PAZ_dom"/>
</dbReference>
<reference evidence="3 4" key="1">
    <citation type="submission" date="2024-08" db="EMBL/GenBank/DDBJ databases">
        <title>Gnathostoma spinigerum genome.</title>
        <authorList>
            <person name="Gonzalez-Bertolin B."/>
            <person name="Monzon S."/>
            <person name="Zaballos A."/>
            <person name="Jimenez P."/>
            <person name="Dekumyoy P."/>
            <person name="Varona S."/>
            <person name="Cuesta I."/>
            <person name="Sumanam S."/>
            <person name="Adisakwattana P."/>
            <person name="Gasser R.B."/>
            <person name="Hernandez-Gonzalez A."/>
            <person name="Young N.D."/>
            <person name="Perteguer M.J."/>
        </authorList>
    </citation>
    <scope>NUCLEOTIDE SEQUENCE [LARGE SCALE GENOMIC DNA]</scope>
    <source>
        <strain evidence="3">AL3</strain>
        <tissue evidence="3">Liver</tissue>
    </source>
</reference>
<organism evidence="3 4">
    <name type="scientific">Gnathostoma spinigerum</name>
    <dbReference type="NCBI Taxonomy" id="75299"/>
    <lineage>
        <taxon>Eukaryota</taxon>
        <taxon>Metazoa</taxon>
        <taxon>Ecdysozoa</taxon>
        <taxon>Nematoda</taxon>
        <taxon>Chromadorea</taxon>
        <taxon>Rhabditida</taxon>
        <taxon>Spirurina</taxon>
        <taxon>Gnathostomatomorpha</taxon>
        <taxon>Gnathostomatoidea</taxon>
        <taxon>Gnathostomatidae</taxon>
        <taxon>Gnathostoma</taxon>
    </lineage>
</organism>
<evidence type="ECO:0000259" key="1">
    <source>
        <dbReference type="PROSITE" id="PS50821"/>
    </source>
</evidence>
<keyword evidence="4" id="KW-1185">Reference proteome</keyword>
<accession>A0ABD6EK87</accession>
<sequence length="748" mass="85734">MAFHFLNNLSTQGVRYPSSMAEQYLYPFKSAVYWIPHSNRAAWKLPIGPGMEIWRGLQSTVTFGHNRKLMLNADVAQKAFYIMDFPIIDFYLAVLNEGSRSQRIMYRKDMSRETCMDMRQRDQLSKALKGLKLKLVYASSYTRFVDVFKPANVVRFRLKRNDESESVPLTVEEYFYRYRGIRLNFPNLPVIQCGSRSKQIYIPMELLNVSDRVQRVKRNLNPFQLQKASRGCVLNPHDRFRLIYQMLCESFSDIGEGDSMLRNFGVTISDNFVHATGRLLPSPQLLMHDKTVKVSSGKWRLSDSRLKDAPSMVLFGAVCVSNSVTIQQFRIPFDNLVEGCRIFGIHFVSNYVSRDFPLYEWQIRGDDTEDINSLRGTIRKFRNEIDQFGNVHINPLLFFIVADVDTFCYSTIKIVCDVEEGIASQVLLKKTLLRMDKPPKINPTIHNVVLKLNTKLGGVNNAVVPNYLEWKMFVNEHDATLFIGIDTTHPSSGDTSSVSVAAIVGSTNIEATRYGASIKIQEMNQERGVYLKDVVSERIIAFFEATCKKPQHIVVFRDGVSNSEFEQIANEEMMGIKASIRGLASQDCNFDPTVSYVVIQKRHQTRFFVENKDVASENGNVPPGTVVDETITSPDLFDFYLCSHFGQIGTSRPAHYTVLYDSWHLSSDQWQQMAYALCHVYARCNRSVSIPAPVYYAHLACVRARCHLRMGSRSSETLPLHEERTEQYRLILDEKVRVKPAVQEMYFI</sequence>
<comment type="caution">
    <text evidence="3">The sequence shown here is derived from an EMBL/GenBank/DDBJ whole genome shotgun (WGS) entry which is preliminary data.</text>
</comment>
<feature type="domain" description="PAZ" evidence="1">
    <location>
        <begin position="102"/>
        <end position="211"/>
    </location>
</feature>
<dbReference type="SMART" id="SM00950">
    <property type="entry name" value="Piwi"/>
    <property type="match status" value="1"/>
</dbReference>
<protein>
    <submittedName>
        <fullName evidence="3">Uncharacterized protein</fullName>
    </submittedName>
</protein>
<evidence type="ECO:0000313" key="4">
    <source>
        <dbReference type="Proteomes" id="UP001608902"/>
    </source>
</evidence>
<dbReference type="Gene3D" id="3.30.420.10">
    <property type="entry name" value="Ribonuclease H-like superfamily/Ribonuclease H"/>
    <property type="match status" value="1"/>
</dbReference>
<name>A0ABD6EK87_9BILA</name>
<dbReference type="EMBL" id="JBGFUD010001724">
    <property type="protein sequence ID" value="MFH4976680.1"/>
    <property type="molecule type" value="Genomic_DNA"/>
</dbReference>
<dbReference type="PROSITE" id="PS50822">
    <property type="entry name" value="PIWI"/>
    <property type="match status" value="1"/>
</dbReference>
<dbReference type="Gene3D" id="2.170.260.10">
    <property type="entry name" value="paz domain"/>
    <property type="match status" value="1"/>
</dbReference>
<proteinExistence type="predicted"/>
<feature type="domain" description="Piwi" evidence="2">
    <location>
        <begin position="396"/>
        <end position="709"/>
    </location>
</feature>
<dbReference type="Pfam" id="PF02170">
    <property type="entry name" value="PAZ"/>
    <property type="match status" value="1"/>
</dbReference>
<gene>
    <name evidence="3" type="ORF">AB6A40_003389</name>
</gene>
<dbReference type="InterPro" id="IPR036085">
    <property type="entry name" value="PAZ_dom_sf"/>
</dbReference>
<dbReference type="InterPro" id="IPR003165">
    <property type="entry name" value="Piwi"/>
</dbReference>
<dbReference type="PROSITE" id="PS50821">
    <property type="entry name" value="PAZ"/>
    <property type="match status" value="1"/>
</dbReference>
<dbReference type="InterPro" id="IPR014811">
    <property type="entry name" value="ArgoL1"/>
</dbReference>
<dbReference type="SUPFAM" id="SSF53098">
    <property type="entry name" value="Ribonuclease H-like"/>
    <property type="match status" value="1"/>
</dbReference>
<dbReference type="Gene3D" id="3.40.50.2300">
    <property type="match status" value="1"/>
</dbReference>
<dbReference type="Pfam" id="PF08699">
    <property type="entry name" value="ArgoL1"/>
    <property type="match status" value="1"/>
</dbReference>
<dbReference type="InterPro" id="IPR012337">
    <property type="entry name" value="RNaseH-like_sf"/>
</dbReference>
<dbReference type="Pfam" id="PF02171">
    <property type="entry name" value="Piwi"/>
    <property type="match status" value="1"/>
</dbReference>
<dbReference type="CDD" id="cd02846">
    <property type="entry name" value="PAZ_argonaute_like"/>
    <property type="match status" value="1"/>
</dbReference>
<dbReference type="SUPFAM" id="SSF101690">
    <property type="entry name" value="PAZ domain"/>
    <property type="match status" value="1"/>
</dbReference>
<dbReference type="AlphaFoldDB" id="A0ABD6EK87"/>
<evidence type="ECO:0000313" key="3">
    <source>
        <dbReference type="EMBL" id="MFH4976680.1"/>
    </source>
</evidence>